<dbReference type="RefSeq" id="WP_068195899.1">
    <property type="nucleotide sequence ID" value="NZ_CP013909.1"/>
</dbReference>
<evidence type="ECO:0000313" key="1">
    <source>
        <dbReference type="EMBL" id="ALW86455.1"/>
    </source>
</evidence>
<dbReference type="KEGG" id="hyg:AUC43_15995"/>
<dbReference type="EMBL" id="CP013909">
    <property type="protein sequence ID" value="ALW86455.1"/>
    <property type="molecule type" value="Genomic_DNA"/>
</dbReference>
<gene>
    <name evidence="1" type="ORF">AUC43_15995</name>
</gene>
<dbReference type="STRING" id="1411621.AUC43_15995"/>
<dbReference type="AlphaFoldDB" id="A0A0U4BSR3"/>
<name>A0A0U4BSR3_9BACT</name>
<dbReference type="Proteomes" id="UP000059542">
    <property type="component" value="Chromosome"/>
</dbReference>
<dbReference type="OrthoDB" id="949867at2"/>
<protein>
    <submittedName>
        <fullName evidence="1">Uncharacterized protein</fullName>
    </submittedName>
</protein>
<sequence>MKKSLLLLPWWVLMGCHKKDPNPAEQLPVASQTGANTFGCLVNGQPWTPKGNNGSSNYSVSYDRTYKNGTLNVGTYRYIGTGANDYQLVGFYADSIPAPGTYSLAIVNHHEGIFLDRTKTCQFPGNDAYYRKGSLTITRLDVQAGIISGTFAFTLYKPGCDSIRVTSGRFDKKL</sequence>
<accession>A0A0U4BSR3</accession>
<organism evidence="1 2">
    <name type="scientific">Hymenobacter sedentarius</name>
    <dbReference type="NCBI Taxonomy" id="1411621"/>
    <lineage>
        <taxon>Bacteria</taxon>
        <taxon>Pseudomonadati</taxon>
        <taxon>Bacteroidota</taxon>
        <taxon>Cytophagia</taxon>
        <taxon>Cytophagales</taxon>
        <taxon>Hymenobacteraceae</taxon>
        <taxon>Hymenobacter</taxon>
    </lineage>
</organism>
<proteinExistence type="predicted"/>
<keyword evidence="2" id="KW-1185">Reference proteome</keyword>
<dbReference type="PROSITE" id="PS51257">
    <property type="entry name" value="PROKAR_LIPOPROTEIN"/>
    <property type="match status" value="1"/>
</dbReference>
<reference evidence="1 2" key="1">
    <citation type="submission" date="2015-12" db="EMBL/GenBank/DDBJ databases">
        <authorList>
            <person name="Shamseldin A."/>
            <person name="Moawad H."/>
            <person name="Abd El-Rahim W.M."/>
            <person name="Sadowsky M.J."/>
        </authorList>
    </citation>
    <scope>NUCLEOTIDE SEQUENCE [LARGE SCALE GENOMIC DNA]</scope>
    <source>
        <strain evidence="1 2">DG5B</strain>
    </source>
</reference>
<evidence type="ECO:0000313" key="2">
    <source>
        <dbReference type="Proteomes" id="UP000059542"/>
    </source>
</evidence>